<evidence type="ECO:0000313" key="2">
    <source>
        <dbReference type="EMBL" id="SEG20694.1"/>
    </source>
</evidence>
<feature type="compositionally biased region" description="Polar residues" evidence="1">
    <location>
        <begin position="23"/>
        <end position="32"/>
    </location>
</feature>
<accession>A0A1H5Y9P6</accession>
<proteinExistence type="predicted"/>
<reference evidence="2 3" key="1">
    <citation type="submission" date="2016-10" db="EMBL/GenBank/DDBJ databases">
        <authorList>
            <person name="de Groot N.N."/>
        </authorList>
    </citation>
    <scope>NUCLEOTIDE SEQUENCE [LARGE SCALE GENOMIC DNA]</scope>
    <source>
        <strain evidence="2 3">CGMCC 4.7037</strain>
    </source>
</reference>
<dbReference type="Proteomes" id="UP000236732">
    <property type="component" value="Unassembled WGS sequence"/>
</dbReference>
<keyword evidence="3" id="KW-1185">Reference proteome</keyword>
<dbReference type="Gene3D" id="3.40.50.1820">
    <property type="entry name" value="alpha/beta hydrolase"/>
    <property type="match status" value="1"/>
</dbReference>
<sequence length="134" mass="13566">MAFAPASSGGPDGREPGRPGAGVSSSTSEKLYHQAQSRGVKLIGTTVSPTVALVHGAFAESASWNGVIARLSEHGLSVIAAANPLRSLSGDADVVAGLVSATEGPTSVRTATTRSSPLTCRRSVLLWTPSRGGR</sequence>
<gene>
    <name evidence="2" type="ORF">SAMN05444920_102194</name>
</gene>
<dbReference type="EMBL" id="FNVT01000002">
    <property type="protein sequence ID" value="SEG20694.1"/>
    <property type="molecule type" value="Genomic_DNA"/>
</dbReference>
<feature type="region of interest" description="Disordered" evidence="1">
    <location>
        <begin position="1"/>
        <end position="32"/>
    </location>
</feature>
<evidence type="ECO:0000313" key="3">
    <source>
        <dbReference type="Proteomes" id="UP000236732"/>
    </source>
</evidence>
<name>A0A1H5Y9P6_9ACTN</name>
<dbReference type="InterPro" id="IPR029058">
    <property type="entry name" value="AB_hydrolase_fold"/>
</dbReference>
<dbReference type="AlphaFoldDB" id="A0A1H5Y9P6"/>
<dbReference type="SUPFAM" id="SSF53474">
    <property type="entry name" value="alpha/beta-Hydrolases"/>
    <property type="match status" value="1"/>
</dbReference>
<evidence type="ECO:0000256" key="1">
    <source>
        <dbReference type="SAM" id="MobiDB-lite"/>
    </source>
</evidence>
<protein>
    <submittedName>
        <fullName evidence="2">Uncharacterized protein</fullName>
    </submittedName>
</protein>
<organism evidence="2 3">
    <name type="scientific">Nonomuraea solani</name>
    <dbReference type="NCBI Taxonomy" id="1144553"/>
    <lineage>
        <taxon>Bacteria</taxon>
        <taxon>Bacillati</taxon>
        <taxon>Actinomycetota</taxon>
        <taxon>Actinomycetes</taxon>
        <taxon>Streptosporangiales</taxon>
        <taxon>Streptosporangiaceae</taxon>
        <taxon>Nonomuraea</taxon>
    </lineage>
</organism>